<organism evidence="2 3">
    <name type="scientific">Amycolatopsis bullii</name>
    <dbReference type="NCBI Taxonomy" id="941987"/>
    <lineage>
        <taxon>Bacteria</taxon>
        <taxon>Bacillati</taxon>
        <taxon>Actinomycetota</taxon>
        <taxon>Actinomycetes</taxon>
        <taxon>Pseudonocardiales</taxon>
        <taxon>Pseudonocardiaceae</taxon>
        <taxon>Amycolatopsis</taxon>
    </lineage>
</organism>
<proteinExistence type="predicted"/>
<name>A0ABQ3KEW0_9PSEU</name>
<dbReference type="Proteomes" id="UP000649955">
    <property type="component" value="Unassembled WGS sequence"/>
</dbReference>
<evidence type="ECO:0000313" key="2">
    <source>
        <dbReference type="EMBL" id="GHG11817.1"/>
    </source>
</evidence>
<sequence>MREPFTRFGHFARFEQAGHFGPFGGEAASAEHNPRGRGSEQEAREGTSPRRRLKRDTEADGRGCAQRCVRGSARLRINPQTVFQTSRGGTEQGDRMARSGVTEQSVGCVSGHESGRSCP</sequence>
<feature type="compositionally biased region" description="Polar residues" evidence="1">
    <location>
        <begin position="79"/>
        <end position="89"/>
    </location>
</feature>
<evidence type="ECO:0000313" key="3">
    <source>
        <dbReference type="Proteomes" id="UP000649955"/>
    </source>
</evidence>
<protein>
    <submittedName>
        <fullName evidence="2">Uncharacterized protein</fullName>
    </submittedName>
</protein>
<comment type="caution">
    <text evidence="2">The sequence shown here is derived from an EMBL/GenBank/DDBJ whole genome shotgun (WGS) entry which is preliminary data.</text>
</comment>
<accession>A0ABQ3KEW0</accession>
<feature type="region of interest" description="Disordered" evidence="1">
    <location>
        <begin position="79"/>
        <end position="119"/>
    </location>
</feature>
<evidence type="ECO:0000256" key="1">
    <source>
        <dbReference type="SAM" id="MobiDB-lite"/>
    </source>
</evidence>
<dbReference type="EMBL" id="BNAW01000011">
    <property type="protein sequence ID" value="GHG11817.1"/>
    <property type="molecule type" value="Genomic_DNA"/>
</dbReference>
<keyword evidence="3" id="KW-1185">Reference proteome</keyword>
<feature type="compositionally biased region" description="Basic and acidic residues" evidence="1">
    <location>
        <begin position="32"/>
        <end position="48"/>
    </location>
</feature>
<reference evidence="3" key="1">
    <citation type="journal article" date="2019" name="Int. J. Syst. Evol. Microbiol.">
        <title>The Global Catalogue of Microorganisms (GCM) 10K type strain sequencing project: providing services to taxonomists for standard genome sequencing and annotation.</title>
        <authorList>
            <consortium name="The Broad Institute Genomics Platform"/>
            <consortium name="The Broad Institute Genome Sequencing Center for Infectious Disease"/>
            <person name="Wu L."/>
            <person name="Ma J."/>
        </authorList>
    </citation>
    <scope>NUCLEOTIDE SEQUENCE [LARGE SCALE GENOMIC DNA]</scope>
    <source>
        <strain evidence="3">CGMCC 4.7680</strain>
    </source>
</reference>
<feature type="region of interest" description="Disordered" evidence="1">
    <location>
        <begin position="1"/>
        <end position="65"/>
    </location>
</feature>
<gene>
    <name evidence="2" type="ORF">GCM10017567_31290</name>
</gene>